<accession>A0A6P5AKY4</accession>
<comment type="catalytic activity">
    <reaction evidence="5">
        <text>L-lysyl-[protein] + 3 S-adenosyl-L-methionine = N(6),N(6),N(6)-trimethyl-L-lysyl-[protein] + 3 S-adenosyl-L-homocysteine + 3 H(+)</text>
        <dbReference type="Rhea" id="RHEA:54192"/>
        <dbReference type="Rhea" id="RHEA-COMP:9752"/>
        <dbReference type="Rhea" id="RHEA-COMP:13826"/>
        <dbReference type="ChEBI" id="CHEBI:15378"/>
        <dbReference type="ChEBI" id="CHEBI:29969"/>
        <dbReference type="ChEBI" id="CHEBI:57856"/>
        <dbReference type="ChEBI" id="CHEBI:59789"/>
        <dbReference type="ChEBI" id="CHEBI:61961"/>
    </reaction>
    <physiologicalReaction direction="left-to-right" evidence="5">
        <dbReference type="Rhea" id="RHEA:54193"/>
    </physiologicalReaction>
</comment>
<dbReference type="GO" id="GO:0003676">
    <property type="term" value="F:nucleic acid binding"/>
    <property type="evidence" value="ECO:0007669"/>
    <property type="project" value="InterPro"/>
</dbReference>
<comment type="function">
    <text evidence="6">S-adenosyl-L-methionine-dependent protein-lysine N-methyltransferase that methylates elongation factor 1-alpha.</text>
</comment>
<evidence type="ECO:0000256" key="2">
    <source>
        <dbReference type="ARBA" id="ARBA00022490"/>
    </source>
</evidence>
<dbReference type="OrthoDB" id="206354at2759"/>
<dbReference type="InterPro" id="IPR002052">
    <property type="entry name" value="DNA_methylase_N6_adenine_CS"/>
</dbReference>
<gene>
    <name evidence="8" type="primary">LOC109487347</name>
</gene>
<evidence type="ECO:0000313" key="7">
    <source>
        <dbReference type="Proteomes" id="UP000515135"/>
    </source>
</evidence>
<dbReference type="GO" id="GO:0032259">
    <property type="term" value="P:methylation"/>
    <property type="evidence" value="ECO:0007669"/>
    <property type="project" value="UniProtKB-KW"/>
</dbReference>
<dbReference type="InterPro" id="IPR019369">
    <property type="entry name" value="Efm5/EEF1AKMT1"/>
</dbReference>
<dbReference type="EC" id="2.1.1.-" evidence="6"/>
<name>A0A6P5AKY4_BRABE</name>
<dbReference type="InterPro" id="IPR029063">
    <property type="entry name" value="SAM-dependent_MTases_sf"/>
</dbReference>
<comment type="similarity">
    <text evidence="6">Belongs to the class I-like SAM-binding methyltransferase superfamily. EFM5 family.</text>
</comment>
<keyword evidence="2 6" id="KW-0963">Cytoplasm</keyword>
<proteinExistence type="inferred from homology"/>
<dbReference type="GeneID" id="109487347"/>
<dbReference type="RefSeq" id="XP_019646884.1">
    <property type="nucleotide sequence ID" value="XM_019791325.1"/>
</dbReference>
<evidence type="ECO:0000256" key="3">
    <source>
        <dbReference type="ARBA" id="ARBA00022603"/>
    </source>
</evidence>
<comment type="subcellular location">
    <subcellularLocation>
        <location evidence="1 6">Cytoplasm</location>
    </subcellularLocation>
</comment>
<keyword evidence="3 6" id="KW-0489">Methyltransferase</keyword>
<dbReference type="SUPFAM" id="SSF53335">
    <property type="entry name" value="S-adenosyl-L-methionine-dependent methyltransferases"/>
    <property type="match status" value="1"/>
</dbReference>
<reference evidence="8" key="1">
    <citation type="submission" date="2025-08" db="UniProtKB">
        <authorList>
            <consortium name="RefSeq"/>
        </authorList>
    </citation>
    <scope>IDENTIFICATION</scope>
    <source>
        <tissue evidence="8">Gonad</tissue>
    </source>
</reference>
<dbReference type="AlphaFoldDB" id="A0A6P5AKY4"/>
<dbReference type="KEGG" id="bbel:109487347"/>
<dbReference type="PANTHER" id="PTHR13200:SF0">
    <property type="entry name" value="EEF1A LYSINE METHYLTRANSFERASE 1"/>
    <property type="match status" value="1"/>
</dbReference>
<evidence type="ECO:0000256" key="1">
    <source>
        <dbReference type="ARBA" id="ARBA00004496"/>
    </source>
</evidence>
<evidence type="ECO:0000256" key="4">
    <source>
        <dbReference type="ARBA" id="ARBA00022679"/>
    </source>
</evidence>
<keyword evidence="4 6" id="KW-0808">Transferase</keyword>
<dbReference type="PROSITE" id="PS00092">
    <property type="entry name" value="N6_MTASE"/>
    <property type="match status" value="1"/>
</dbReference>
<dbReference type="InterPro" id="IPR041370">
    <property type="entry name" value="Mlase_EEF1AKMT1/ZCCHC4"/>
</dbReference>
<evidence type="ECO:0000256" key="6">
    <source>
        <dbReference type="HAMAP-Rule" id="MF_03187"/>
    </source>
</evidence>
<dbReference type="Pfam" id="PF10237">
    <property type="entry name" value="N6-adenineMlase"/>
    <property type="match status" value="1"/>
</dbReference>
<dbReference type="PANTHER" id="PTHR13200">
    <property type="entry name" value="EEF1A LYSINE METHYLTRANSFERASE 1"/>
    <property type="match status" value="1"/>
</dbReference>
<evidence type="ECO:0000256" key="5">
    <source>
        <dbReference type="ARBA" id="ARBA00049497"/>
    </source>
</evidence>
<dbReference type="GO" id="GO:0016279">
    <property type="term" value="F:protein-lysine N-methyltransferase activity"/>
    <property type="evidence" value="ECO:0007669"/>
    <property type="project" value="UniProtKB-UniRule"/>
</dbReference>
<sequence length="216" mass="24645">MSECDSDDDVPQLPADTLAVLQQFYTEQADRERQLQEAIRQQDVGKVELEEDWNLSQFWYSDDTADALTREVLDVAGPGGSVACLSCPTLYKRLREVKPDTCRAVLLEYDQRFNIYGGDFVFYDFNSPLKFSQPLEEKSFDIVVADPPYLSDDCLTKTAITVKFLTKGKIMLCTGEKMKDLASRLLGVQPCTFRPQHTRNLCNEFRCYVNYQTGLS</sequence>
<evidence type="ECO:0000313" key="8">
    <source>
        <dbReference type="RefSeq" id="XP_019646884.1"/>
    </source>
</evidence>
<organism evidence="7 8">
    <name type="scientific">Branchiostoma belcheri</name>
    <name type="common">Amphioxus</name>
    <dbReference type="NCBI Taxonomy" id="7741"/>
    <lineage>
        <taxon>Eukaryota</taxon>
        <taxon>Metazoa</taxon>
        <taxon>Chordata</taxon>
        <taxon>Cephalochordata</taxon>
        <taxon>Leptocardii</taxon>
        <taxon>Amphioxiformes</taxon>
        <taxon>Branchiostomatidae</taxon>
        <taxon>Branchiostoma</taxon>
    </lineage>
</organism>
<protein>
    <recommendedName>
        <fullName evidence="6">Protein-lysine N-methyltransferase LOC109487347</fullName>
        <ecNumber evidence="6">2.1.1.-</ecNumber>
    </recommendedName>
</protein>
<dbReference type="HAMAP" id="MF_03187">
    <property type="entry name" value="Methyltr_EFM5"/>
    <property type="match status" value="1"/>
</dbReference>
<dbReference type="GO" id="GO:0005737">
    <property type="term" value="C:cytoplasm"/>
    <property type="evidence" value="ECO:0007669"/>
    <property type="project" value="UniProtKB-SubCell"/>
</dbReference>
<dbReference type="Proteomes" id="UP000515135">
    <property type="component" value="Unplaced"/>
</dbReference>
<keyword evidence="7" id="KW-1185">Reference proteome</keyword>